<protein>
    <recommendedName>
        <fullName evidence="2">DUF8113 domain-containing protein</fullName>
    </recommendedName>
</protein>
<proteinExistence type="predicted"/>
<evidence type="ECO:0000313" key="4">
    <source>
        <dbReference type="Proteomes" id="UP000183769"/>
    </source>
</evidence>
<dbReference type="Proteomes" id="UP000183769">
    <property type="component" value="Unassembled WGS sequence"/>
</dbReference>
<organism evidence="3 4">
    <name type="scientific">Halolamina pelagica</name>
    <dbReference type="NCBI Taxonomy" id="699431"/>
    <lineage>
        <taxon>Archaea</taxon>
        <taxon>Methanobacteriati</taxon>
        <taxon>Methanobacteriota</taxon>
        <taxon>Stenosarchaea group</taxon>
        <taxon>Halobacteria</taxon>
        <taxon>Halobacteriales</taxon>
        <taxon>Haloferacaceae</taxon>
    </lineage>
</organism>
<feature type="domain" description="DUF8113" evidence="2">
    <location>
        <begin position="25"/>
        <end position="111"/>
    </location>
</feature>
<accession>A0A1I5TID6</accession>
<name>A0A1I5TID6_9EURY</name>
<dbReference type="Pfam" id="PF26418">
    <property type="entry name" value="DUF8113"/>
    <property type="match status" value="1"/>
</dbReference>
<evidence type="ECO:0000256" key="1">
    <source>
        <dbReference type="SAM" id="MobiDB-lite"/>
    </source>
</evidence>
<feature type="compositionally biased region" description="Acidic residues" evidence="1">
    <location>
        <begin position="1"/>
        <end position="11"/>
    </location>
</feature>
<feature type="compositionally biased region" description="Basic and acidic residues" evidence="1">
    <location>
        <begin position="12"/>
        <end position="30"/>
    </location>
</feature>
<feature type="region of interest" description="Disordered" evidence="1">
    <location>
        <begin position="1"/>
        <end position="30"/>
    </location>
</feature>
<dbReference type="OrthoDB" id="312428at2157"/>
<dbReference type="EMBL" id="FOXI01000009">
    <property type="protein sequence ID" value="SFP82631.1"/>
    <property type="molecule type" value="Genomic_DNA"/>
</dbReference>
<sequence>MVDDTREDGDDEHATDADHDAGSRGDEEFARRVEEARDLIGEDATALYVGVVREGREVDSTFAQQADDHQQEGMQALSLLASHIRLVSDEAGVDYTTVAADAVTLAEQLDESE</sequence>
<dbReference type="AlphaFoldDB" id="A0A1I5TID6"/>
<keyword evidence="4" id="KW-1185">Reference proteome</keyword>
<dbReference type="RefSeq" id="WP_074878897.1">
    <property type="nucleotide sequence ID" value="NZ_FOXI01000009.1"/>
</dbReference>
<evidence type="ECO:0000313" key="3">
    <source>
        <dbReference type="EMBL" id="SFP82631.1"/>
    </source>
</evidence>
<reference evidence="4" key="1">
    <citation type="submission" date="2016-10" db="EMBL/GenBank/DDBJ databases">
        <authorList>
            <person name="Varghese N."/>
            <person name="Submissions S."/>
        </authorList>
    </citation>
    <scope>NUCLEOTIDE SEQUENCE [LARGE SCALE GENOMIC DNA]</scope>
    <source>
        <strain evidence="4">CGMCC 1.10329</strain>
    </source>
</reference>
<gene>
    <name evidence="3" type="ORF">SAMN05216277_10994</name>
</gene>
<evidence type="ECO:0000259" key="2">
    <source>
        <dbReference type="Pfam" id="PF26418"/>
    </source>
</evidence>
<dbReference type="InterPro" id="IPR058426">
    <property type="entry name" value="DUF8113"/>
</dbReference>